<dbReference type="Gramene" id="ESQ42235">
    <property type="protein sequence ID" value="ESQ42235"/>
    <property type="gene ID" value="EUTSA_v10016017mg"/>
</dbReference>
<sequence length="163" mass="18383">MTRVSQLTLIFRDKLQTINQDSNNNSGVVEKIPSESSWNHEHDQLKSESALWPSFQMPLHYPNFTKEQYEIMSEKELDRLLKLYGLPTDFGDLSCKKQFAFGAFLWEKGLNSSPGAKHDSVNPNSSVGHLGESSLMGLMTALKYMLLLLLQDIFAFHGSVKSG</sequence>
<gene>
    <name evidence="2" type="ORF">EUTSA_v10016017mg</name>
</gene>
<dbReference type="Pfam" id="PF24847">
    <property type="entry name" value="DUF7722"/>
    <property type="match status" value="1"/>
</dbReference>
<dbReference type="PANTHER" id="PTHR33513">
    <property type="entry name" value="OS06G0523300 PROTEIN"/>
    <property type="match status" value="1"/>
</dbReference>
<dbReference type="Proteomes" id="UP000030689">
    <property type="component" value="Unassembled WGS sequence"/>
</dbReference>
<dbReference type="STRING" id="72664.V4KW64"/>
<dbReference type="AlphaFoldDB" id="V4KW64"/>
<evidence type="ECO:0000313" key="2">
    <source>
        <dbReference type="EMBL" id="ESQ42235.1"/>
    </source>
</evidence>
<keyword evidence="3" id="KW-1185">Reference proteome</keyword>
<proteinExistence type="predicted"/>
<evidence type="ECO:0000259" key="1">
    <source>
        <dbReference type="Pfam" id="PF24847"/>
    </source>
</evidence>
<evidence type="ECO:0000313" key="3">
    <source>
        <dbReference type="Proteomes" id="UP000030689"/>
    </source>
</evidence>
<dbReference type="eggNOG" id="ENOG502R1RE">
    <property type="taxonomic scope" value="Eukaryota"/>
</dbReference>
<dbReference type="PANTHER" id="PTHR33513:SF49">
    <property type="entry name" value="(RAPE) HYPOTHETICAL PROTEIN"/>
    <property type="match status" value="1"/>
</dbReference>
<dbReference type="KEGG" id="eus:EUTSA_v10016017mg"/>
<dbReference type="OMA" id="HDSVNPN"/>
<name>V4KW64_EUTSA</name>
<reference evidence="2 3" key="1">
    <citation type="journal article" date="2013" name="Front. Plant Sci.">
        <title>The Reference Genome of the Halophytic Plant Eutrema salsugineum.</title>
        <authorList>
            <person name="Yang R."/>
            <person name="Jarvis D.E."/>
            <person name="Chen H."/>
            <person name="Beilstein M.A."/>
            <person name="Grimwood J."/>
            <person name="Jenkins J."/>
            <person name="Shu S."/>
            <person name="Prochnik S."/>
            <person name="Xin M."/>
            <person name="Ma C."/>
            <person name="Schmutz J."/>
            <person name="Wing R.A."/>
            <person name="Mitchell-Olds T."/>
            <person name="Schumaker K.S."/>
            <person name="Wang X."/>
        </authorList>
    </citation>
    <scope>NUCLEOTIDE SEQUENCE [LARGE SCALE GENOMIC DNA]</scope>
</reference>
<feature type="domain" description="DUF7722" evidence="1">
    <location>
        <begin position="61"/>
        <end position="107"/>
    </location>
</feature>
<protein>
    <recommendedName>
        <fullName evidence="1">DUF7722 domain-containing protein</fullName>
    </recommendedName>
</protein>
<dbReference type="InterPro" id="IPR056139">
    <property type="entry name" value="DUF7722"/>
</dbReference>
<accession>V4KW64</accession>
<dbReference type="EMBL" id="KI517464">
    <property type="protein sequence ID" value="ESQ42235.1"/>
    <property type="molecule type" value="Genomic_DNA"/>
</dbReference>
<organism evidence="2 3">
    <name type="scientific">Eutrema salsugineum</name>
    <name type="common">Saltwater cress</name>
    <name type="synonym">Sisymbrium salsugineum</name>
    <dbReference type="NCBI Taxonomy" id="72664"/>
    <lineage>
        <taxon>Eukaryota</taxon>
        <taxon>Viridiplantae</taxon>
        <taxon>Streptophyta</taxon>
        <taxon>Embryophyta</taxon>
        <taxon>Tracheophyta</taxon>
        <taxon>Spermatophyta</taxon>
        <taxon>Magnoliopsida</taxon>
        <taxon>eudicotyledons</taxon>
        <taxon>Gunneridae</taxon>
        <taxon>Pentapetalae</taxon>
        <taxon>rosids</taxon>
        <taxon>malvids</taxon>
        <taxon>Brassicales</taxon>
        <taxon>Brassicaceae</taxon>
        <taxon>Eutremeae</taxon>
        <taxon>Eutrema</taxon>
    </lineage>
</organism>